<dbReference type="PANTHER" id="PTHR46797">
    <property type="entry name" value="HTH-TYPE TRANSCRIPTIONAL REGULATOR"/>
    <property type="match status" value="1"/>
</dbReference>
<dbReference type="AlphaFoldDB" id="A0A0H2X546"/>
<dbReference type="PANTHER" id="PTHR46797:SF1">
    <property type="entry name" value="METHYLPHOSPHONATE SYNTHASE"/>
    <property type="match status" value="1"/>
</dbReference>
<gene>
    <name evidence="3" type="ordered locus">XC_1021</name>
</gene>
<evidence type="ECO:0000256" key="1">
    <source>
        <dbReference type="ARBA" id="ARBA00023125"/>
    </source>
</evidence>
<evidence type="ECO:0000259" key="2">
    <source>
        <dbReference type="PROSITE" id="PS50943"/>
    </source>
</evidence>
<dbReference type="HOGENOM" id="CLU_066192_29_0_6"/>
<dbReference type="Gene3D" id="1.10.260.40">
    <property type="entry name" value="lambda repressor-like DNA-binding domains"/>
    <property type="match status" value="1"/>
</dbReference>
<dbReference type="RefSeq" id="WP_011038251.1">
    <property type="nucleotide sequence ID" value="NC_007086.1"/>
</dbReference>
<dbReference type="GO" id="GO:0003677">
    <property type="term" value="F:DNA binding"/>
    <property type="evidence" value="ECO:0007669"/>
    <property type="project" value="UniProtKB-KW"/>
</dbReference>
<dbReference type="InterPro" id="IPR050807">
    <property type="entry name" value="TransReg_Diox_bact_type"/>
</dbReference>
<sequence>MQKRTMKPGRPMGATTYEAEPAIAFGKAVRAARTARDISQEELATLAGIERSHMGKIERGQHMPTLALILRVSIALNDSAANLMTATESILYSDSEG</sequence>
<evidence type="ECO:0000313" key="3">
    <source>
        <dbReference type="EMBL" id="AAY48095.1"/>
    </source>
</evidence>
<dbReference type="SMART" id="SM00530">
    <property type="entry name" value="HTH_XRE"/>
    <property type="match status" value="1"/>
</dbReference>
<dbReference type="InterPro" id="IPR001387">
    <property type="entry name" value="Cro/C1-type_HTH"/>
</dbReference>
<dbReference type="InterPro" id="IPR010982">
    <property type="entry name" value="Lambda_DNA-bd_dom_sf"/>
</dbReference>
<dbReference type="GO" id="GO:0003700">
    <property type="term" value="F:DNA-binding transcription factor activity"/>
    <property type="evidence" value="ECO:0007669"/>
    <property type="project" value="TreeGrafter"/>
</dbReference>
<organism evidence="3 4">
    <name type="scientific">Xanthomonas campestris pv. campestris (strain 8004)</name>
    <dbReference type="NCBI Taxonomy" id="314565"/>
    <lineage>
        <taxon>Bacteria</taxon>
        <taxon>Pseudomonadati</taxon>
        <taxon>Pseudomonadota</taxon>
        <taxon>Gammaproteobacteria</taxon>
        <taxon>Lysobacterales</taxon>
        <taxon>Lysobacteraceae</taxon>
        <taxon>Xanthomonas</taxon>
    </lineage>
</organism>
<feature type="domain" description="HTH cro/C1-type" evidence="2">
    <location>
        <begin position="29"/>
        <end position="83"/>
    </location>
</feature>
<dbReference type="Pfam" id="PF01381">
    <property type="entry name" value="HTH_3"/>
    <property type="match status" value="1"/>
</dbReference>
<dbReference type="PROSITE" id="PS50943">
    <property type="entry name" value="HTH_CROC1"/>
    <property type="match status" value="1"/>
</dbReference>
<dbReference type="Proteomes" id="UP000000420">
    <property type="component" value="Chromosome"/>
</dbReference>
<evidence type="ECO:0000313" key="4">
    <source>
        <dbReference type="Proteomes" id="UP000000420"/>
    </source>
</evidence>
<accession>A0A0H2X546</accession>
<reference evidence="3 4" key="1">
    <citation type="journal article" date="2005" name="Genome Res.">
        <title>Comparative and functional genomic analyses of the pathogenicity of phytopathogen Xanthomonas campestris pv. campestris.</title>
        <authorList>
            <person name="Qian W."/>
            <person name="Jia Y."/>
            <person name="Ren S.X."/>
            <person name="He Y.Q."/>
            <person name="Feng J.X."/>
            <person name="Lu L.F."/>
            <person name="Sun Q."/>
            <person name="Ying G."/>
            <person name="Tang D.J."/>
            <person name="Tang H."/>
            <person name="Wu W."/>
            <person name="Hao P."/>
            <person name="Wang L."/>
            <person name="Jiang B.L."/>
            <person name="Zeng S."/>
            <person name="Gu W.Y."/>
            <person name="Lu G."/>
            <person name="Rong L."/>
            <person name="Tian Y."/>
            <person name="Yao Z."/>
            <person name="Fu G."/>
            <person name="Chen B."/>
            <person name="Fang R."/>
            <person name="Qiang B."/>
            <person name="Chen Z."/>
            <person name="Zhao G.P."/>
            <person name="Tang J.L."/>
            <person name="He C."/>
        </authorList>
    </citation>
    <scope>NUCLEOTIDE SEQUENCE [LARGE SCALE GENOMIC DNA]</scope>
    <source>
        <strain evidence="3 4">8004</strain>
    </source>
</reference>
<protein>
    <recommendedName>
        <fullName evidence="2">HTH cro/C1-type domain-containing protein</fullName>
    </recommendedName>
</protein>
<dbReference type="CDD" id="cd00093">
    <property type="entry name" value="HTH_XRE"/>
    <property type="match status" value="1"/>
</dbReference>
<proteinExistence type="predicted"/>
<dbReference type="KEGG" id="xcb:XC_1021"/>
<keyword evidence="1" id="KW-0238">DNA-binding</keyword>
<dbReference type="EMBL" id="CP000050">
    <property type="protein sequence ID" value="AAY48095.1"/>
    <property type="molecule type" value="Genomic_DNA"/>
</dbReference>
<dbReference type="GO" id="GO:0005829">
    <property type="term" value="C:cytosol"/>
    <property type="evidence" value="ECO:0007669"/>
    <property type="project" value="TreeGrafter"/>
</dbReference>
<name>A0A0H2X546_XANC8</name>
<dbReference type="SUPFAM" id="SSF47413">
    <property type="entry name" value="lambda repressor-like DNA-binding domains"/>
    <property type="match status" value="1"/>
</dbReference>